<keyword evidence="4 5" id="KW-0472">Membrane</keyword>
<dbReference type="Proteomes" id="UP000436016">
    <property type="component" value="Unassembled WGS sequence"/>
</dbReference>
<protein>
    <submittedName>
        <fullName evidence="7">Rhomboid family intramembrane serine protease</fullName>
    </submittedName>
</protein>
<dbReference type="Pfam" id="PF01694">
    <property type="entry name" value="Rhomboid"/>
    <property type="match status" value="1"/>
</dbReference>
<feature type="transmembrane region" description="Helical" evidence="5">
    <location>
        <begin position="170"/>
        <end position="189"/>
    </location>
</feature>
<evidence type="ECO:0000313" key="7">
    <source>
        <dbReference type="EMBL" id="MXU64480.1"/>
    </source>
</evidence>
<dbReference type="GO" id="GO:0004252">
    <property type="term" value="F:serine-type endopeptidase activity"/>
    <property type="evidence" value="ECO:0007669"/>
    <property type="project" value="InterPro"/>
</dbReference>
<feature type="transmembrane region" description="Helical" evidence="5">
    <location>
        <begin position="145"/>
        <end position="163"/>
    </location>
</feature>
<keyword evidence="7" id="KW-0378">Hydrolase</keyword>
<evidence type="ECO:0000256" key="1">
    <source>
        <dbReference type="ARBA" id="ARBA00004141"/>
    </source>
</evidence>
<comment type="subcellular location">
    <subcellularLocation>
        <location evidence="1">Membrane</location>
        <topology evidence="1">Multi-pass membrane protein</topology>
    </subcellularLocation>
</comment>
<feature type="transmembrane region" description="Helical" evidence="5">
    <location>
        <begin position="195"/>
        <end position="213"/>
    </location>
</feature>
<dbReference type="EMBL" id="WUWG01000001">
    <property type="protein sequence ID" value="MXU64480.1"/>
    <property type="molecule type" value="Genomic_DNA"/>
</dbReference>
<keyword evidence="7" id="KW-0645">Protease</keyword>
<feature type="transmembrane region" description="Helical" evidence="5">
    <location>
        <begin position="12"/>
        <end position="38"/>
    </location>
</feature>
<dbReference type="InterPro" id="IPR022764">
    <property type="entry name" value="Peptidase_S54_rhomboid_dom"/>
</dbReference>
<evidence type="ECO:0000256" key="4">
    <source>
        <dbReference type="ARBA" id="ARBA00023136"/>
    </source>
</evidence>
<dbReference type="AlphaFoldDB" id="A0A6B0TJ86"/>
<proteinExistence type="predicted"/>
<organism evidence="7 8">
    <name type="scientific">Oceanomicrobium pacificus</name>
    <dbReference type="NCBI Taxonomy" id="2692916"/>
    <lineage>
        <taxon>Bacteria</taxon>
        <taxon>Pseudomonadati</taxon>
        <taxon>Pseudomonadota</taxon>
        <taxon>Alphaproteobacteria</taxon>
        <taxon>Rhodobacterales</taxon>
        <taxon>Paracoccaceae</taxon>
        <taxon>Oceanomicrobium</taxon>
    </lineage>
</organism>
<comment type="caution">
    <text evidence="7">The sequence shown here is derived from an EMBL/GenBank/DDBJ whole genome shotgun (WGS) entry which is preliminary data.</text>
</comment>
<evidence type="ECO:0000256" key="3">
    <source>
        <dbReference type="ARBA" id="ARBA00022989"/>
    </source>
</evidence>
<keyword evidence="8" id="KW-1185">Reference proteome</keyword>
<feature type="transmembrane region" description="Helical" evidence="5">
    <location>
        <begin position="114"/>
        <end position="133"/>
    </location>
</feature>
<dbReference type="RefSeq" id="WP_160851891.1">
    <property type="nucleotide sequence ID" value="NZ_WUWG01000001.1"/>
</dbReference>
<keyword evidence="3 5" id="KW-1133">Transmembrane helix</keyword>
<evidence type="ECO:0000313" key="8">
    <source>
        <dbReference type="Proteomes" id="UP000436016"/>
    </source>
</evidence>
<dbReference type="GO" id="GO:0006508">
    <property type="term" value="P:proteolysis"/>
    <property type="evidence" value="ECO:0007669"/>
    <property type="project" value="UniProtKB-KW"/>
</dbReference>
<dbReference type="SUPFAM" id="SSF144091">
    <property type="entry name" value="Rhomboid-like"/>
    <property type="match status" value="1"/>
</dbReference>
<accession>A0A6B0TJ86</accession>
<keyword evidence="2 5" id="KW-0812">Transmembrane</keyword>
<dbReference type="Gene3D" id="1.20.1540.10">
    <property type="entry name" value="Rhomboid-like"/>
    <property type="match status" value="1"/>
</dbReference>
<reference evidence="7 8" key="1">
    <citation type="submission" date="2019-12" db="EMBL/GenBank/DDBJ databases">
        <title>Strain KN286 was isolated from seawater, which was collected from Caroline Seamount in the tropical western Pacific.</title>
        <authorList>
            <person name="Wang Q."/>
        </authorList>
    </citation>
    <scope>NUCLEOTIDE SEQUENCE [LARGE SCALE GENOMIC DNA]</scope>
    <source>
        <strain evidence="7 8">KN286</strain>
    </source>
</reference>
<feature type="transmembrane region" description="Helical" evidence="5">
    <location>
        <begin position="79"/>
        <end position="102"/>
    </location>
</feature>
<evidence type="ECO:0000259" key="6">
    <source>
        <dbReference type="Pfam" id="PF01694"/>
    </source>
</evidence>
<dbReference type="InterPro" id="IPR035952">
    <property type="entry name" value="Rhomboid-like_sf"/>
</dbReference>
<dbReference type="GO" id="GO:0016020">
    <property type="term" value="C:membrane"/>
    <property type="evidence" value="ECO:0007669"/>
    <property type="project" value="UniProtKB-SubCell"/>
</dbReference>
<evidence type="ECO:0000256" key="2">
    <source>
        <dbReference type="ARBA" id="ARBA00022692"/>
    </source>
</evidence>
<sequence>MDAQRQPIFLPVPWPVWLLVGLILVPEIILSGAGFGLWGGAEGIGWRSEALVRFAFFDAHFEHVRQTGRDMAGLVTRTLSYSFVHFAPLHAGLAAAIALALGTAVARRFAPLPFLMLLILSAAAGAMAFGLATQARVPLAGAYPMIYGLIGAYSWTLFLAAGTDRRKQVAAFRLIGVLVVLQFIYRAILGGGPDWVADLAAFGAGFLLSFGLADDGPDRLRGWRDRLRQR</sequence>
<feature type="domain" description="Peptidase S54 rhomboid" evidence="6">
    <location>
        <begin position="75"/>
        <end position="212"/>
    </location>
</feature>
<gene>
    <name evidence="7" type="ORF">GSH16_03395</name>
</gene>
<name>A0A6B0TJ86_9RHOB</name>
<evidence type="ECO:0000256" key="5">
    <source>
        <dbReference type="SAM" id="Phobius"/>
    </source>
</evidence>